<evidence type="ECO:0000256" key="1">
    <source>
        <dbReference type="SAM" id="MobiDB-lite"/>
    </source>
</evidence>
<organism evidence="2 3">
    <name type="scientific">Boletus edulis BED1</name>
    <dbReference type="NCBI Taxonomy" id="1328754"/>
    <lineage>
        <taxon>Eukaryota</taxon>
        <taxon>Fungi</taxon>
        <taxon>Dikarya</taxon>
        <taxon>Basidiomycota</taxon>
        <taxon>Agaricomycotina</taxon>
        <taxon>Agaricomycetes</taxon>
        <taxon>Agaricomycetidae</taxon>
        <taxon>Boletales</taxon>
        <taxon>Boletineae</taxon>
        <taxon>Boletaceae</taxon>
        <taxon>Boletoideae</taxon>
        <taxon>Boletus</taxon>
    </lineage>
</organism>
<reference evidence="2" key="2">
    <citation type="journal article" date="2020" name="Nat. Commun.">
        <title>Large-scale genome sequencing of mycorrhizal fungi provides insights into the early evolution of symbiotic traits.</title>
        <authorList>
            <person name="Miyauchi S."/>
            <person name="Kiss E."/>
            <person name="Kuo A."/>
            <person name="Drula E."/>
            <person name="Kohler A."/>
            <person name="Sanchez-Garcia M."/>
            <person name="Morin E."/>
            <person name="Andreopoulos B."/>
            <person name="Barry K.W."/>
            <person name="Bonito G."/>
            <person name="Buee M."/>
            <person name="Carver A."/>
            <person name="Chen C."/>
            <person name="Cichocki N."/>
            <person name="Clum A."/>
            <person name="Culley D."/>
            <person name="Crous P.W."/>
            <person name="Fauchery L."/>
            <person name="Girlanda M."/>
            <person name="Hayes R.D."/>
            <person name="Keri Z."/>
            <person name="LaButti K."/>
            <person name="Lipzen A."/>
            <person name="Lombard V."/>
            <person name="Magnuson J."/>
            <person name="Maillard F."/>
            <person name="Murat C."/>
            <person name="Nolan M."/>
            <person name="Ohm R.A."/>
            <person name="Pangilinan J."/>
            <person name="Pereira M.F."/>
            <person name="Perotto S."/>
            <person name="Peter M."/>
            <person name="Pfister S."/>
            <person name="Riley R."/>
            <person name="Sitrit Y."/>
            <person name="Stielow J.B."/>
            <person name="Szollosi G."/>
            <person name="Zifcakova L."/>
            <person name="Stursova M."/>
            <person name="Spatafora J.W."/>
            <person name="Tedersoo L."/>
            <person name="Vaario L.M."/>
            <person name="Yamada A."/>
            <person name="Yan M."/>
            <person name="Wang P."/>
            <person name="Xu J."/>
            <person name="Bruns T."/>
            <person name="Baldrian P."/>
            <person name="Vilgalys R."/>
            <person name="Dunand C."/>
            <person name="Henrissat B."/>
            <person name="Grigoriev I.V."/>
            <person name="Hibbett D."/>
            <person name="Nagy L.G."/>
            <person name="Martin F.M."/>
        </authorList>
    </citation>
    <scope>NUCLEOTIDE SEQUENCE</scope>
    <source>
        <strain evidence="2">BED1</strain>
    </source>
</reference>
<evidence type="ECO:0000313" key="3">
    <source>
        <dbReference type="Proteomes" id="UP001194468"/>
    </source>
</evidence>
<comment type="caution">
    <text evidence="2">The sequence shown here is derived from an EMBL/GenBank/DDBJ whole genome shotgun (WGS) entry which is preliminary data.</text>
</comment>
<sequence length="342" mass="38905">MSLRPKRRGRSRSSVTPLRSTCHHSTQRDNNTRCFLCSVLPFVSRPPLATLEHRWHGRSRYTRRSSRMPLQISHYRCRFRSAGDDLVQCSAYREHRLTSTYRSSSTMASSAVPCCRVVMGINEQVVVCCPFSHRIFNLRYGSVPTLIIASCFRRFCWLSYQRTRFYATALYQDEFKIKICLAPRSWHGTQSPCSTCISCLPCPVCEQVIRAMSLPMTTPAGLTTIETGFPRRPSLHSVLLQIDGLAIPDDRPTPTSSFGLPFVMTSISDFLAVLCSCKTHSLLAVRKFLSAKSQCQRWTRRCKRPLFPPFTCLVSSNLSASAIDASRPSWEWDIDTRQLSLI</sequence>
<feature type="compositionally biased region" description="Basic residues" evidence="1">
    <location>
        <begin position="1"/>
        <end position="11"/>
    </location>
</feature>
<dbReference type="AlphaFoldDB" id="A0AAD4BPR0"/>
<feature type="region of interest" description="Disordered" evidence="1">
    <location>
        <begin position="1"/>
        <end position="28"/>
    </location>
</feature>
<accession>A0AAD4BPR0</accession>
<proteinExistence type="predicted"/>
<evidence type="ECO:0000313" key="2">
    <source>
        <dbReference type="EMBL" id="KAF8435995.1"/>
    </source>
</evidence>
<dbReference type="EMBL" id="WHUW01000023">
    <property type="protein sequence ID" value="KAF8435995.1"/>
    <property type="molecule type" value="Genomic_DNA"/>
</dbReference>
<name>A0AAD4BPR0_BOLED</name>
<dbReference type="Proteomes" id="UP001194468">
    <property type="component" value="Unassembled WGS sequence"/>
</dbReference>
<protein>
    <submittedName>
        <fullName evidence="2">Uncharacterized protein</fullName>
    </submittedName>
</protein>
<keyword evidence="3" id="KW-1185">Reference proteome</keyword>
<gene>
    <name evidence="2" type="ORF">L210DRAFT_2491601</name>
</gene>
<reference evidence="2" key="1">
    <citation type="submission" date="2019-10" db="EMBL/GenBank/DDBJ databases">
        <authorList>
            <consortium name="DOE Joint Genome Institute"/>
            <person name="Kuo A."/>
            <person name="Miyauchi S."/>
            <person name="Kiss E."/>
            <person name="Drula E."/>
            <person name="Kohler A."/>
            <person name="Sanchez-Garcia M."/>
            <person name="Andreopoulos B."/>
            <person name="Barry K.W."/>
            <person name="Bonito G."/>
            <person name="Buee M."/>
            <person name="Carver A."/>
            <person name="Chen C."/>
            <person name="Cichocki N."/>
            <person name="Clum A."/>
            <person name="Culley D."/>
            <person name="Crous P.W."/>
            <person name="Fauchery L."/>
            <person name="Girlanda M."/>
            <person name="Hayes R."/>
            <person name="Keri Z."/>
            <person name="LaButti K."/>
            <person name="Lipzen A."/>
            <person name="Lombard V."/>
            <person name="Magnuson J."/>
            <person name="Maillard F."/>
            <person name="Morin E."/>
            <person name="Murat C."/>
            <person name="Nolan M."/>
            <person name="Ohm R."/>
            <person name="Pangilinan J."/>
            <person name="Pereira M."/>
            <person name="Perotto S."/>
            <person name="Peter M."/>
            <person name="Riley R."/>
            <person name="Sitrit Y."/>
            <person name="Stielow B."/>
            <person name="Szollosi G."/>
            <person name="Zifcakova L."/>
            <person name="Stursova M."/>
            <person name="Spatafora J.W."/>
            <person name="Tedersoo L."/>
            <person name="Vaario L.-M."/>
            <person name="Yamada A."/>
            <person name="Yan M."/>
            <person name="Wang P."/>
            <person name="Xu J."/>
            <person name="Bruns T."/>
            <person name="Baldrian P."/>
            <person name="Vilgalys R."/>
            <person name="Henrissat B."/>
            <person name="Grigoriev I.V."/>
            <person name="Hibbett D."/>
            <person name="Nagy L.G."/>
            <person name="Martin F.M."/>
        </authorList>
    </citation>
    <scope>NUCLEOTIDE SEQUENCE</scope>
    <source>
        <strain evidence="2">BED1</strain>
    </source>
</reference>